<dbReference type="PROSITE" id="PS00194">
    <property type="entry name" value="THIOREDOXIN_1"/>
    <property type="match status" value="1"/>
</dbReference>
<dbReference type="Proteomes" id="UP000291117">
    <property type="component" value="Unassembled WGS sequence"/>
</dbReference>
<dbReference type="InterPro" id="IPR012336">
    <property type="entry name" value="Thioredoxin-like_fold"/>
</dbReference>
<evidence type="ECO:0000313" key="4">
    <source>
        <dbReference type="EMBL" id="TCC99347.1"/>
    </source>
</evidence>
<dbReference type="EMBL" id="SJSM01000001">
    <property type="protein sequence ID" value="TCC99347.1"/>
    <property type="molecule type" value="Genomic_DNA"/>
</dbReference>
<organism evidence="4 5">
    <name type="scientific">Pedobacter hiemivivus</name>
    <dbReference type="NCBI Taxonomy" id="2530454"/>
    <lineage>
        <taxon>Bacteria</taxon>
        <taxon>Pseudomonadati</taxon>
        <taxon>Bacteroidota</taxon>
        <taxon>Sphingobacteriia</taxon>
        <taxon>Sphingobacteriales</taxon>
        <taxon>Sphingobacteriaceae</taxon>
        <taxon>Pedobacter</taxon>
    </lineage>
</organism>
<dbReference type="InterPro" id="IPR036249">
    <property type="entry name" value="Thioredoxin-like_sf"/>
</dbReference>
<evidence type="ECO:0000313" key="5">
    <source>
        <dbReference type="Proteomes" id="UP000291117"/>
    </source>
</evidence>
<feature type="chain" id="PRO_5020401443" evidence="2">
    <location>
        <begin position="21"/>
        <end position="393"/>
    </location>
</feature>
<evidence type="ECO:0000259" key="3">
    <source>
        <dbReference type="PROSITE" id="PS51352"/>
    </source>
</evidence>
<feature type="domain" description="Thioredoxin" evidence="3">
    <location>
        <begin position="16"/>
        <end position="135"/>
    </location>
</feature>
<keyword evidence="5" id="KW-1185">Reference proteome</keyword>
<comment type="caution">
    <text evidence="4">The sequence shown here is derived from an EMBL/GenBank/DDBJ whole genome shotgun (WGS) entry which is preliminary data.</text>
</comment>
<feature type="signal peptide" evidence="2">
    <location>
        <begin position="1"/>
        <end position="20"/>
    </location>
</feature>
<dbReference type="PROSITE" id="PS51352">
    <property type="entry name" value="THIOREDOXIN_2"/>
    <property type="match status" value="1"/>
</dbReference>
<dbReference type="Pfam" id="PF13098">
    <property type="entry name" value="Thioredoxin_2"/>
    <property type="match status" value="1"/>
</dbReference>
<keyword evidence="1" id="KW-0676">Redox-active center</keyword>
<reference evidence="4 5" key="1">
    <citation type="submission" date="2019-02" db="EMBL/GenBank/DDBJ databases">
        <title>Pedobacter sp. RP-3-8 sp. nov., isolated from Arctic soil.</title>
        <authorList>
            <person name="Dahal R.H."/>
        </authorList>
    </citation>
    <scope>NUCLEOTIDE SEQUENCE [LARGE SCALE GENOMIC DNA]</scope>
    <source>
        <strain evidence="4 5">RP-3-8</strain>
    </source>
</reference>
<evidence type="ECO:0000256" key="1">
    <source>
        <dbReference type="ARBA" id="ARBA00023284"/>
    </source>
</evidence>
<sequence>MKKYITMLFLLTGTTLSVCAQGIEFNHGNWTEIKAQAKKENKMVFLDFYTVWCAPCKKMAMEVFPLPEAGEFFNKHFINVKVDAEKGEGVDLAKTYRPSGYPTLVFTDAEGKQLYRTGGAENVSELIKYAKIALNPQGNYERLKEQYVKNELSKEELYNYMIIVKAKGKDAEVNGVFDRYFGLFNQTSKQAFEMIEEYVSSSDSKSFKYLQAHRNDFYRAAGKKQVDDFMKKVLIRELGAQFFYYNKNEPLARYLAAKEVLKLKVSLTEKEELQLDKSYYQQVKDEDNFIKTAAVLVKKYIYKNDEEISMILGGAYMVKKEENLLLLKKWAEMAVAIKDNSLNYLSLAMICDSLNDKTNALKYIDLCIAVSKRDDDGKAEMIGQFKQRIIQHN</sequence>
<dbReference type="RefSeq" id="WP_131606458.1">
    <property type="nucleotide sequence ID" value="NZ_SJSM01000001.1"/>
</dbReference>
<accession>A0A4R0NHV6</accession>
<dbReference type="OrthoDB" id="120730at2"/>
<name>A0A4R0NHV6_9SPHI</name>
<dbReference type="InterPro" id="IPR017937">
    <property type="entry name" value="Thioredoxin_CS"/>
</dbReference>
<dbReference type="SUPFAM" id="SSF52833">
    <property type="entry name" value="Thioredoxin-like"/>
    <property type="match status" value="1"/>
</dbReference>
<dbReference type="Gene3D" id="3.40.30.10">
    <property type="entry name" value="Glutaredoxin"/>
    <property type="match status" value="1"/>
</dbReference>
<dbReference type="AlphaFoldDB" id="A0A4R0NHV6"/>
<evidence type="ECO:0000256" key="2">
    <source>
        <dbReference type="SAM" id="SignalP"/>
    </source>
</evidence>
<protein>
    <submittedName>
        <fullName evidence="4">Thioredoxin family protein</fullName>
    </submittedName>
</protein>
<gene>
    <name evidence="4" type="ORF">EZ444_01325</name>
</gene>
<proteinExistence type="predicted"/>
<dbReference type="InterPro" id="IPR013766">
    <property type="entry name" value="Thioredoxin_domain"/>
</dbReference>
<keyword evidence="2" id="KW-0732">Signal</keyword>